<evidence type="ECO:0000256" key="1">
    <source>
        <dbReference type="ARBA" id="ARBA00000900"/>
    </source>
</evidence>
<dbReference type="Pfam" id="PF13639">
    <property type="entry name" value="zf-RING_2"/>
    <property type="match status" value="1"/>
</dbReference>
<dbReference type="SUPFAM" id="SSF57850">
    <property type="entry name" value="RING/U-box"/>
    <property type="match status" value="1"/>
</dbReference>
<keyword evidence="7" id="KW-0833">Ubl conjugation pathway</keyword>
<feature type="compositionally biased region" description="Low complexity" evidence="10">
    <location>
        <begin position="85"/>
        <end position="98"/>
    </location>
</feature>
<dbReference type="GO" id="GO:0008270">
    <property type="term" value="F:zinc ion binding"/>
    <property type="evidence" value="ECO:0007669"/>
    <property type="project" value="UniProtKB-KW"/>
</dbReference>
<protein>
    <recommendedName>
        <fullName evidence="3">RING-type E3 ubiquitin transferase</fullName>
        <ecNumber evidence="3">2.3.2.27</ecNumber>
    </recommendedName>
</protein>
<proteinExistence type="predicted"/>
<evidence type="ECO:0000313" key="12">
    <source>
        <dbReference type="EMBL" id="KAL3394822.1"/>
    </source>
</evidence>
<organism evidence="12 13">
    <name type="scientific">Trichogramma kaykai</name>
    <dbReference type="NCBI Taxonomy" id="54128"/>
    <lineage>
        <taxon>Eukaryota</taxon>
        <taxon>Metazoa</taxon>
        <taxon>Ecdysozoa</taxon>
        <taxon>Arthropoda</taxon>
        <taxon>Hexapoda</taxon>
        <taxon>Insecta</taxon>
        <taxon>Pterygota</taxon>
        <taxon>Neoptera</taxon>
        <taxon>Endopterygota</taxon>
        <taxon>Hymenoptera</taxon>
        <taxon>Apocrita</taxon>
        <taxon>Proctotrupomorpha</taxon>
        <taxon>Chalcidoidea</taxon>
        <taxon>Trichogrammatidae</taxon>
        <taxon>Trichogramma</taxon>
    </lineage>
</organism>
<dbReference type="AlphaFoldDB" id="A0ABD2WP63"/>
<dbReference type="PROSITE" id="PS50089">
    <property type="entry name" value="ZF_RING_2"/>
    <property type="match status" value="1"/>
</dbReference>
<sequence length="284" mass="31066">MAEAVVDGSSISRFFCHRCNTEIEHLLPDFTCPRCSTGFIEELDGDGPDEVADMDVANDLEFSAEAMGLPSFIIRTATQNSTRGNSSTSQPNSQSNRNVPPGVSPHIDSLIHELFFNRVFGFAQNNQAPVFDVRLFLGNPGDYVWGQNGLDSIVTQLLNQMDGTGPPPLPKHLIEEIPTSKITQEQVDSKLQCSVCWDDFAVNESVRQLPCQHHFHEPCIVPWLELHGTCPICRQSLGDQSTSEANQDSVGPNLLAALFQAAGEMNSSSSNGRTPPHNDTSNDI</sequence>
<comment type="pathway">
    <text evidence="2">Protein modification; protein ubiquitination.</text>
</comment>
<keyword evidence="13" id="KW-1185">Reference proteome</keyword>
<dbReference type="FunFam" id="3.30.40.10:FF:000069">
    <property type="entry name" value="E3 ubiquitin-protein ligase RNF115"/>
    <property type="match status" value="1"/>
</dbReference>
<comment type="catalytic activity">
    <reaction evidence="1">
        <text>S-ubiquitinyl-[E2 ubiquitin-conjugating enzyme]-L-cysteine + [acceptor protein]-L-lysine = [E2 ubiquitin-conjugating enzyme]-L-cysteine + N(6)-ubiquitinyl-[acceptor protein]-L-lysine.</text>
        <dbReference type="EC" id="2.3.2.27"/>
    </reaction>
</comment>
<evidence type="ECO:0000256" key="3">
    <source>
        <dbReference type="ARBA" id="ARBA00012483"/>
    </source>
</evidence>
<feature type="domain" description="RING-type" evidence="11">
    <location>
        <begin position="193"/>
        <end position="234"/>
    </location>
</feature>
<evidence type="ECO:0000256" key="5">
    <source>
        <dbReference type="ARBA" id="ARBA00022723"/>
    </source>
</evidence>
<keyword evidence="8" id="KW-0862">Zinc</keyword>
<evidence type="ECO:0000256" key="9">
    <source>
        <dbReference type="PROSITE-ProRule" id="PRU00175"/>
    </source>
</evidence>
<dbReference type="InterPro" id="IPR013083">
    <property type="entry name" value="Znf_RING/FYVE/PHD"/>
</dbReference>
<feature type="region of interest" description="Disordered" evidence="10">
    <location>
        <begin position="80"/>
        <end position="103"/>
    </location>
</feature>
<evidence type="ECO:0000259" key="11">
    <source>
        <dbReference type="PROSITE" id="PS50089"/>
    </source>
</evidence>
<evidence type="ECO:0000256" key="8">
    <source>
        <dbReference type="ARBA" id="ARBA00022833"/>
    </source>
</evidence>
<reference evidence="12 13" key="1">
    <citation type="journal article" date="2024" name="bioRxiv">
        <title>A reference genome for Trichogramma kaykai: A tiny desert-dwelling parasitoid wasp with competing sex-ratio distorters.</title>
        <authorList>
            <person name="Culotta J."/>
            <person name="Lindsey A.R."/>
        </authorList>
    </citation>
    <scope>NUCLEOTIDE SEQUENCE [LARGE SCALE GENOMIC DNA]</scope>
    <source>
        <strain evidence="12 13">KSX58</strain>
    </source>
</reference>
<dbReference type="EC" id="2.3.2.27" evidence="3"/>
<evidence type="ECO:0000256" key="2">
    <source>
        <dbReference type="ARBA" id="ARBA00004906"/>
    </source>
</evidence>
<keyword evidence="5" id="KW-0479">Metal-binding</keyword>
<evidence type="ECO:0000256" key="7">
    <source>
        <dbReference type="ARBA" id="ARBA00022786"/>
    </source>
</evidence>
<dbReference type="EMBL" id="JBJJXI010000088">
    <property type="protein sequence ID" value="KAL3394822.1"/>
    <property type="molecule type" value="Genomic_DNA"/>
</dbReference>
<dbReference type="InterPro" id="IPR039525">
    <property type="entry name" value="RNF126-like_zinc-ribbon"/>
</dbReference>
<comment type="caution">
    <text evidence="12">The sequence shown here is derived from an EMBL/GenBank/DDBJ whole genome shotgun (WGS) entry which is preliminary data.</text>
</comment>
<dbReference type="GO" id="GO:0000209">
    <property type="term" value="P:protein polyubiquitination"/>
    <property type="evidence" value="ECO:0007669"/>
    <property type="project" value="UniProtKB-ARBA"/>
</dbReference>
<feature type="compositionally biased region" description="Polar residues" evidence="10">
    <location>
        <begin position="265"/>
        <end position="284"/>
    </location>
</feature>
<dbReference type="InterPro" id="IPR051834">
    <property type="entry name" value="RING_finger_E3_ligase"/>
</dbReference>
<dbReference type="SMART" id="SM00184">
    <property type="entry name" value="RING"/>
    <property type="match status" value="1"/>
</dbReference>
<accession>A0ABD2WP63</accession>
<evidence type="ECO:0000256" key="6">
    <source>
        <dbReference type="ARBA" id="ARBA00022771"/>
    </source>
</evidence>
<name>A0ABD2WP63_9HYME</name>
<dbReference type="PANTHER" id="PTHR45931:SF3">
    <property type="entry name" value="RING ZINC FINGER-CONTAINING PROTEIN"/>
    <property type="match status" value="1"/>
</dbReference>
<feature type="region of interest" description="Disordered" evidence="10">
    <location>
        <begin position="261"/>
        <end position="284"/>
    </location>
</feature>
<gene>
    <name evidence="12" type="ORF">TKK_011088</name>
</gene>
<dbReference type="CDD" id="cd16667">
    <property type="entry name" value="RING-H2_RNF126-like"/>
    <property type="match status" value="1"/>
</dbReference>
<evidence type="ECO:0000256" key="4">
    <source>
        <dbReference type="ARBA" id="ARBA00022679"/>
    </source>
</evidence>
<keyword evidence="4" id="KW-0808">Transferase</keyword>
<dbReference type="Pfam" id="PF14369">
    <property type="entry name" value="Zn_ribbon_19"/>
    <property type="match status" value="1"/>
</dbReference>
<evidence type="ECO:0000256" key="10">
    <source>
        <dbReference type="SAM" id="MobiDB-lite"/>
    </source>
</evidence>
<dbReference type="Proteomes" id="UP001627154">
    <property type="component" value="Unassembled WGS sequence"/>
</dbReference>
<dbReference type="Gene3D" id="3.30.40.10">
    <property type="entry name" value="Zinc/RING finger domain, C3HC4 (zinc finger)"/>
    <property type="match status" value="1"/>
</dbReference>
<dbReference type="InterPro" id="IPR001841">
    <property type="entry name" value="Znf_RING"/>
</dbReference>
<keyword evidence="6 9" id="KW-0863">Zinc-finger</keyword>
<dbReference type="PANTHER" id="PTHR45931">
    <property type="entry name" value="SI:CH211-59O9.10"/>
    <property type="match status" value="1"/>
</dbReference>
<dbReference type="GO" id="GO:0061630">
    <property type="term" value="F:ubiquitin protein ligase activity"/>
    <property type="evidence" value="ECO:0007669"/>
    <property type="project" value="UniProtKB-EC"/>
</dbReference>
<evidence type="ECO:0000313" key="13">
    <source>
        <dbReference type="Proteomes" id="UP001627154"/>
    </source>
</evidence>